<keyword evidence="2" id="KW-1185">Reference proteome</keyword>
<organism evidence="1 2">
    <name type="scientific">Pyropia yezoensis</name>
    <name type="common">Susabi-nori</name>
    <name type="synonym">Porphyra yezoensis</name>
    <dbReference type="NCBI Taxonomy" id="2788"/>
    <lineage>
        <taxon>Eukaryota</taxon>
        <taxon>Rhodophyta</taxon>
        <taxon>Bangiophyceae</taxon>
        <taxon>Bangiales</taxon>
        <taxon>Bangiaceae</taxon>
        <taxon>Pyropia</taxon>
    </lineage>
</organism>
<gene>
    <name evidence="1" type="ORF">I4F81_006191</name>
</gene>
<comment type="caution">
    <text evidence="1">The sequence shown here is derived from an EMBL/GenBank/DDBJ whole genome shotgun (WGS) entry which is preliminary data.</text>
</comment>
<dbReference type="Proteomes" id="UP000798662">
    <property type="component" value="Chromosome 2"/>
</dbReference>
<reference evidence="1" key="1">
    <citation type="submission" date="2019-11" db="EMBL/GenBank/DDBJ databases">
        <title>Nori genome reveals adaptations in red seaweeds to the harsh intertidal environment.</title>
        <authorList>
            <person name="Wang D."/>
            <person name="Mao Y."/>
        </authorList>
    </citation>
    <scope>NUCLEOTIDE SEQUENCE</scope>
    <source>
        <tissue evidence="1">Gametophyte</tissue>
    </source>
</reference>
<name>A0ACC3C1H1_PYRYE</name>
<evidence type="ECO:0000313" key="1">
    <source>
        <dbReference type="EMBL" id="KAK1863637.1"/>
    </source>
</evidence>
<sequence>MGLSRGYVVAILTLLSIVNYADRWSVAGVLNELQRPPSSGGFGLSDLQGGLLTSAFVLSYMIFSPVCGFLGDRYSRREIIFVGIAIWSGATLSSSFASEYRQFLAFRAVVGIGEASYATIAPTLVADLYSLEERTLALGYYTSSIPIGSALGYIVGGVTSRVAGWRWAFRITPVAGFLLAGVLYLFVAEPPRGTSDAVTQQRGSPVPTSPGGSGGGGVGGSPAPPPPIKAHGLWGFWVDVKLILRSRAFVWSTLGNSTMAFVSGALAQWAPAYLQRVNCADVSGSDLTDCESQINFIFGGMAVVTGTMGTLMGAALSKWYGRRNVNADAIVSGLGLIASTPAVFLALHTAPLHANVAWACIFVAELTVSLTWAPTNAILLSVVPPHQRSTASGLSMLATHAMGDSVSPIAVGYVADKLHDGGRGLSRAMALQHALYLVVFWCFAGGLFFFITANHLQADRVTALGGGYGLLDAEGHGGRTGSSGGNASGGGSGGGGGISGGGGDDGVGDDDIRGGAVGGGSPGRQRSPRPLVDLGRRARDAAPRNNGRLMGDLDAEQSLSLTAPGAIGRTSDGRPRGSGGVGGGDYRRYEPVDVADDGGTRSRAYDRVGGAMPPRSPDGSAELLPPRTPREGTGRGPGGTPGGVELI</sequence>
<evidence type="ECO:0000313" key="2">
    <source>
        <dbReference type="Proteomes" id="UP000798662"/>
    </source>
</evidence>
<protein>
    <submittedName>
        <fullName evidence="1">Uncharacterized protein</fullName>
    </submittedName>
</protein>
<accession>A0ACC3C1H1</accession>
<dbReference type="EMBL" id="CM020619">
    <property type="protein sequence ID" value="KAK1863637.1"/>
    <property type="molecule type" value="Genomic_DNA"/>
</dbReference>
<proteinExistence type="predicted"/>